<protein>
    <submittedName>
        <fullName evidence="1">Transposase</fullName>
    </submittedName>
</protein>
<reference evidence="2" key="1">
    <citation type="journal article" date="2022" name="ISME J.">
        <title>Genetic and phylogenetic analysis of dissimilatory iodate-reducing bacteria identifies potential niches across the world's oceans.</title>
        <authorList>
            <person name="Reyes-Umana V."/>
            <person name="Henning Z."/>
            <person name="Lee K."/>
            <person name="Barnum T.P."/>
            <person name="Coates J.D."/>
        </authorList>
    </citation>
    <scope>NUCLEOTIDE SEQUENCE [LARGE SCALE GENOMIC DNA]</scope>
    <source>
        <strain evidence="2">IR12</strain>
    </source>
</reference>
<name>A0A944DE80_DENI1</name>
<gene>
    <name evidence="1" type="ORF">I8J34_19830</name>
</gene>
<dbReference type="InterPro" id="IPR051698">
    <property type="entry name" value="Transposase_11-like"/>
</dbReference>
<dbReference type="EMBL" id="JAEKFT010000029">
    <property type="protein sequence ID" value="MBT0963441.1"/>
    <property type="molecule type" value="Genomic_DNA"/>
</dbReference>
<feature type="non-terminal residue" evidence="1">
    <location>
        <position position="1"/>
    </location>
</feature>
<evidence type="ECO:0000313" key="2">
    <source>
        <dbReference type="Proteomes" id="UP000694660"/>
    </source>
</evidence>
<keyword evidence="2" id="KW-1185">Reference proteome</keyword>
<proteinExistence type="predicted"/>
<evidence type="ECO:0000313" key="1">
    <source>
        <dbReference type="EMBL" id="MBT0963441.1"/>
    </source>
</evidence>
<comment type="caution">
    <text evidence="1">The sequence shown here is derived from an EMBL/GenBank/DDBJ whole genome shotgun (WGS) entry which is preliminary data.</text>
</comment>
<dbReference type="PANTHER" id="PTHR30298">
    <property type="entry name" value="H REPEAT-ASSOCIATED PREDICTED TRANSPOSASE"/>
    <property type="match status" value="1"/>
</dbReference>
<dbReference type="PANTHER" id="PTHR30298:SF0">
    <property type="entry name" value="PROTEIN YBFL-RELATED"/>
    <property type="match status" value="1"/>
</dbReference>
<dbReference type="Proteomes" id="UP000694660">
    <property type="component" value="Unassembled WGS sequence"/>
</dbReference>
<dbReference type="RefSeq" id="WP_367575907.1">
    <property type="nucleotide sequence ID" value="NZ_JAEKFT010000029.1"/>
</dbReference>
<sequence length="79" mass="9087">ENRLHWCLDVQFADDYARARTGHVAHNLALVRHIALNLIRLNASRKASIKTKRLLAATSDEYRAELLGFEPQDEEEDDD</sequence>
<organism evidence="1 2">
    <name type="scientific">Denitromonas iodatirespirans</name>
    <dbReference type="NCBI Taxonomy" id="2795389"/>
    <lineage>
        <taxon>Bacteria</taxon>
        <taxon>Pseudomonadati</taxon>
        <taxon>Pseudomonadota</taxon>
        <taxon>Betaproteobacteria</taxon>
        <taxon>Rhodocyclales</taxon>
        <taxon>Zoogloeaceae</taxon>
        <taxon>Denitromonas</taxon>
    </lineage>
</organism>
<dbReference type="AlphaFoldDB" id="A0A944DE80"/>
<accession>A0A944DE80</accession>